<organism evidence="1 2">
    <name type="scientific">Eiseniibacteriota bacterium</name>
    <dbReference type="NCBI Taxonomy" id="2212470"/>
    <lineage>
        <taxon>Bacteria</taxon>
        <taxon>Candidatus Eiseniibacteriota</taxon>
    </lineage>
</organism>
<dbReference type="EMBL" id="JAGQHR010000312">
    <property type="protein sequence ID" value="MCA9728156.1"/>
    <property type="molecule type" value="Genomic_DNA"/>
</dbReference>
<reference evidence="1" key="2">
    <citation type="journal article" date="2021" name="Microbiome">
        <title>Successional dynamics and alternative stable states in a saline activated sludge microbial community over 9 years.</title>
        <authorList>
            <person name="Wang Y."/>
            <person name="Ye J."/>
            <person name="Ju F."/>
            <person name="Liu L."/>
            <person name="Boyd J.A."/>
            <person name="Deng Y."/>
            <person name="Parks D.H."/>
            <person name="Jiang X."/>
            <person name="Yin X."/>
            <person name="Woodcroft B.J."/>
            <person name="Tyson G.W."/>
            <person name="Hugenholtz P."/>
            <person name="Polz M.F."/>
            <person name="Zhang T."/>
        </authorList>
    </citation>
    <scope>NUCLEOTIDE SEQUENCE</scope>
    <source>
        <strain evidence="1">HKST-UBA01</strain>
    </source>
</reference>
<accession>A0A956RP30</accession>
<dbReference type="Proteomes" id="UP000697710">
    <property type="component" value="Unassembled WGS sequence"/>
</dbReference>
<evidence type="ECO:0000313" key="1">
    <source>
        <dbReference type="EMBL" id="MCA9728156.1"/>
    </source>
</evidence>
<name>A0A956RP30_UNCEI</name>
<gene>
    <name evidence="1" type="ORF">KC729_10765</name>
</gene>
<comment type="caution">
    <text evidence="1">The sequence shown here is derived from an EMBL/GenBank/DDBJ whole genome shotgun (WGS) entry which is preliminary data.</text>
</comment>
<evidence type="ECO:0000313" key="2">
    <source>
        <dbReference type="Proteomes" id="UP000697710"/>
    </source>
</evidence>
<sequence>MTLASPRSRLHLGYIFGAVFTEIPTEPAVRSEQANGPEGAIESFEQFRDILVAVRGLTINTENQAALQQARPRSKPGQSVTCTVSARSYLSGGSIEGRPLGFSCIAPSIL</sequence>
<reference evidence="1" key="1">
    <citation type="submission" date="2020-04" db="EMBL/GenBank/DDBJ databases">
        <authorList>
            <person name="Zhang T."/>
        </authorList>
    </citation>
    <scope>NUCLEOTIDE SEQUENCE</scope>
    <source>
        <strain evidence="1">HKST-UBA01</strain>
    </source>
</reference>
<protein>
    <submittedName>
        <fullName evidence="1">Uncharacterized protein</fullName>
    </submittedName>
</protein>
<dbReference type="AlphaFoldDB" id="A0A956RP30"/>
<proteinExistence type="predicted"/>